<keyword evidence="3" id="KW-1185">Reference proteome</keyword>
<dbReference type="PANTHER" id="PTHR42663:SF6">
    <property type="entry name" value="HYDROLASE C777.06C-RELATED"/>
    <property type="match status" value="1"/>
</dbReference>
<dbReference type="Gene3D" id="3.60.15.10">
    <property type="entry name" value="Ribonuclease Z/Hydroxyacylglutathione hydrolase-like"/>
    <property type="match status" value="1"/>
</dbReference>
<accession>A0ABS3ESJ9</accession>
<dbReference type="PROSITE" id="PS51257">
    <property type="entry name" value="PROKAR_LIPOPROTEIN"/>
    <property type="match status" value="1"/>
</dbReference>
<proteinExistence type="predicted"/>
<dbReference type="InterPro" id="IPR001279">
    <property type="entry name" value="Metallo-B-lactamas"/>
</dbReference>
<organism evidence="2 3">
    <name type="scientific">[Muricauda] lutisoli</name>
    <dbReference type="NCBI Taxonomy" id="2816035"/>
    <lineage>
        <taxon>Bacteria</taxon>
        <taxon>Pseudomonadati</taxon>
        <taxon>Bacteroidota</taxon>
        <taxon>Flavobacteriia</taxon>
        <taxon>Flavobacteriales</taxon>
        <taxon>Flavobacteriaceae</taxon>
        <taxon>Allomuricauda</taxon>
    </lineage>
</organism>
<dbReference type="PANTHER" id="PTHR42663">
    <property type="entry name" value="HYDROLASE C777.06C-RELATED-RELATED"/>
    <property type="match status" value="1"/>
</dbReference>
<reference evidence="2 3" key="1">
    <citation type="submission" date="2021-03" db="EMBL/GenBank/DDBJ databases">
        <title>Muricauda sp. CAU 1631 isolated from Incheon.</title>
        <authorList>
            <person name="Kim W."/>
        </authorList>
    </citation>
    <scope>NUCLEOTIDE SEQUENCE [LARGE SCALE GENOMIC DNA]</scope>
    <source>
        <strain evidence="2 3">CAU 1631</strain>
    </source>
</reference>
<dbReference type="RefSeq" id="WP_207069692.1">
    <property type="nucleotide sequence ID" value="NZ_JAFLND010000001.1"/>
</dbReference>
<dbReference type="Pfam" id="PF12706">
    <property type="entry name" value="Lactamase_B_2"/>
    <property type="match status" value="1"/>
</dbReference>
<sequence>MKYNLIILAIFLASCSTKSSKNEDSTSQPEQSAVTLHILGTVQDGGSPHIGCQKSCCAELFNNPDPTRKVVSLGLVDHKNKKSYLFEATPDMSSQLKLLKEHARSNRETPDGIFVTHAHIGHYTGLMYLGREALGGNKVPVYAMPRMKAFLESNGPWEQLVSLKNMEIRPLKNEVTAQLTPNIKVVPFTVPHRDEYSETVGYRIIGPNKSVLFIPDIDKWSKWEKDILKEIKSVDFAFLDATFFDGPEIDSRNISEIPHPFVIESMSLFKNLPKSEKSKVHFIHFNHTNALLNKNSDSHKKVMEAGFHISAFDQKVNL</sequence>
<evidence type="ECO:0000313" key="2">
    <source>
        <dbReference type="EMBL" id="MBO0329169.1"/>
    </source>
</evidence>
<evidence type="ECO:0000313" key="3">
    <source>
        <dbReference type="Proteomes" id="UP000664163"/>
    </source>
</evidence>
<gene>
    <name evidence="2" type="ORF">J0X13_01340</name>
</gene>
<dbReference type="SUPFAM" id="SSF56281">
    <property type="entry name" value="Metallo-hydrolase/oxidoreductase"/>
    <property type="match status" value="1"/>
</dbReference>
<evidence type="ECO:0000259" key="1">
    <source>
        <dbReference type="Pfam" id="PF12706"/>
    </source>
</evidence>
<comment type="caution">
    <text evidence="2">The sequence shown here is derived from an EMBL/GenBank/DDBJ whole genome shotgun (WGS) entry which is preliminary data.</text>
</comment>
<dbReference type="Proteomes" id="UP000664163">
    <property type="component" value="Unassembled WGS sequence"/>
</dbReference>
<feature type="domain" description="Metallo-beta-lactamase" evidence="1">
    <location>
        <begin position="84"/>
        <end position="282"/>
    </location>
</feature>
<dbReference type="EMBL" id="JAFLND010000001">
    <property type="protein sequence ID" value="MBO0329169.1"/>
    <property type="molecule type" value="Genomic_DNA"/>
</dbReference>
<protein>
    <submittedName>
        <fullName evidence="2">MBL fold metallo-hydrolase</fullName>
    </submittedName>
</protein>
<name>A0ABS3ESJ9_9FLAO</name>
<dbReference type="InterPro" id="IPR036866">
    <property type="entry name" value="RibonucZ/Hydroxyglut_hydro"/>
</dbReference>